<keyword evidence="6" id="KW-0479">Metal-binding</keyword>
<dbReference type="InterPro" id="IPR033247">
    <property type="entry name" value="Transketolase_fam"/>
</dbReference>
<keyword evidence="11" id="KW-1185">Reference proteome</keyword>
<evidence type="ECO:0000256" key="7">
    <source>
        <dbReference type="ARBA" id="ARBA00022842"/>
    </source>
</evidence>
<evidence type="ECO:0000313" key="10">
    <source>
        <dbReference type="EMBL" id="PWN86455.1"/>
    </source>
</evidence>
<comment type="cofactor">
    <cofactor evidence="2">
        <name>Mg(2+)</name>
        <dbReference type="ChEBI" id="CHEBI:18420"/>
    </cofactor>
</comment>
<keyword evidence="5" id="KW-0808">Transferase</keyword>
<dbReference type="OrthoDB" id="10267175at2759"/>
<dbReference type="GO" id="GO:0005634">
    <property type="term" value="C:nucleus"/>
    <property type="evidence" value="ECO:0007669"/>
    <property type="project" value="TreeGrafter"/>
</dbReference>
<reference evidence="10 11" key="1">
    <citation type="journal article" date="2018" name="Mol. Biol. Evol.">
        <title>Broad Genomic Sampling Reveals a Smut Pathogenic Ancestry of the Fungal Clade Ustilaginomycotina.</title>
        <authorList>
            <person name="Kijpornyongpan T."/>
            <person name="Mondo S.J."/>
            <person name="Barry K."/>
            <person name="Sandor L."/>
            <person name="Lee J."/>
            <person name="Lipzen A."/>
            <person name="Pangilinan J."/>
            <person name="LaButti K."/>
            <person name="Hainaut M."/>
            <person name="Henrissat B."/>
            <person name="Grigoriev I.V."/>
            <person name="Spatafora J.W."/>
            <person name="Aime M.C."/>
        </authorList>
    </citation>
    <scope>NUCLEOTIDE SEQUENCE [LARGE SCALE GENOMIC DNA]</scope>
    <source>
        <strain evidence="10 11">MCA 4198</strain>
    </source>
</reference>
<dbReference type="InterPro" id="IPR005474">
    <property type="entry name" value="Transketolase_N"/>
</dbReference>
<dbReference type="InterPro" id="IPR029061">
    <property type="entry name" value="THDP-binding"/>
</dbReference>
<dbReference type="Pfam" id="PF00456">
    <property type="entry name" value="Transketolase_N"/>
    <property type="match status" value="1"/>
</dbReference>
<comment type="cofactor">
    <cofactor evidence="1">
        <name>Co(2+)</name>
        <dbReference type="ChEBI" id="CHEBI:48828"/>
    </cofactor>
</comment>
<dbReference type="Gene3D" id="3.40.50.970">
    <property type="match status" value="2"/>
</dbReference>
<dbReference type="Proteomes" id="UP000245768">
    <property type="component" value="Unassembled WGS sequence"/>
</dbReference>
<dbReference type="InterPro" id="IPR055152">
    <property type="entry name" value="Transketolase-like_C_2"/>
</dbReference>
<evidence type="ECO:0000259" key="9">
    <source>
        <dbReference type="SMART" id="SM00861"/>
    </source>
</evidence>
<dbReference type="EMBL" id="KZ819648">
    <property type="protein sequence ID" value="PWN86455.1"/>
    <property type="molecule type" value="Genomic_DNA"/>
</dbReference>
<dbReference type="Gene3D" id="3.40.50.920">
    <property type="match status" value="1"/>
</dbReference>
<sequence>MDMLKLYHTQGFLHSQAAGHPEIEFEGIEVTTGSLGQGFASAASLAMASKHLGDKVNVEGFEIVNNKVWCMTGDGYLREGRATLSLAGHLRLNRLSISYDNNGVSIDSKIDTCFTEDTSAKLLALEWHVIDVGHDATDDPIAIQKAMQEGKASVADKLIFINTSTTNGIMSESAGLPAAHGSALGDAEVERVKKAHKQDPSQKYVLDERVYDSFKPISASMAVAMSTALLSSLPSKSFRRSEFATRKASGIVIAKQGLMLPQFMAESADLMDSTFVAWSKVLSMTFRSPDLSKSGEDGSFAGRQINYGIRELAMVVVANGLTTYHTNAILPVVSTFFMFLLYAAPAVRMAALQRLRVLLLPPNRIGINEDAPNYRPIALASFFCAMSGINYLRPADAEEVMGAWTTAVQANVPSLLSLSRQAMLLLEQTSREGGMPNLILISTGSEVHLAIEVASVLTSDACVTRVISTPCQALFFDQQSAEYKLEVLPMTAGALVVATEAWSSFGWAKYAHASVGMHSYGTSASADLLYEHFGCELESIAIRVRKSRQRHTKNGSVMVPAVDKFKELLL</sequence>
<dbReference type="Pfam" id="PF22613">
    <property type="entry name" value="Transketolase_C_1"/>
    <property type="match status" value="1"/>
</dbReference>
<dbReference type="SUPFAM" id="SSF52518">
    <property type="entry name" value="Thiamin diphosphate-binding fold (THDP-binding)"/>
    <property type="match status" value="2"/>
</dbReference>
<evidence type="ECO:0000256" key="8">
    <source>
        <dbReference type="ARBA" id="ARBA00023052"/>
    </source>
</evidence>
<evidence type="ECO:0000256" key="4">
    <source>
        <dbReference type="ARBA" id="ARBA00007131"/>
    </source>
</evidence>
<dbReference type="Pfam" id="PF02779">
    <property type="entry name" value="Transket_pyr"/>
    <property type="match status" value="1"/>
</dbReference>
<dbReference type="InterPro" id="IPR005475">
    <property type="entry name" value="Transketolase-like_Pyr-bd"/>
</dbReference>
<protein>
    <recommendedName>
        <fullName evidence="9">Transketolase-like pyrimidine-binding domain-containing protein</fullName>
    </recommendedName>
</protein>
<dbReference type="GeneID" id="37046295"/>
<comment type="similarity">
    <text evidence="4">Belongs to the transketolase family.</text>
</comment>
<dbReference type="SMART" id="SM00861">
    <property type="entry name" value="Transket_pyr"/>
    <property type="match status" value="1"/>
</dbReference>
<evidence type="ECO:0000256" key="6">
    <source>
        <dbReference type="ARBA" id="ARBA00022723"/>
    </source>
</evidence>
<keyword evidence="8" id="KW-0786">Thiamine pyrophosphate</keyword>
<dbReference type="RefSeq" id="XP_025373653.1">
    <property type="nucleotide sequence ID" value="XM_025524379.1"/>
</dbReference>
<proteinExistence type="inferred from homology"/>
<dbReference type="GO" id="GO:0046872">
    <property type="term" value="F:metal ion binding"/>
    <property type="evidence" value="ECO:0007669"/>
    <property type="project" value="UniProtKB-KW"/>
</dbReference>
<dbReference type="GO" id="GO:0004802">
    <property type="term" value="F:transketolase activity"/>
    <property type="evidence" value="ECO:0007669"/>
    <property type="project" value="TreeGrafter"/>
</dbReference>
<accession>A0A316YFE2</accession>
<gene>
    <name evidence="10" type="ORF">FA10DRAFT_292001</name>
</gene>
<dbReference type="GO" id="GO:0005829">
    <property type="term" value="C:cytosol"/>
    <property type="evidence" value="ECO:0007669"/>
    <property type="project" value="TreeGrafter"/>
</dbReference>
<name>A0A316YFE2_9BASI</name>
<evidence type="ECO:0000313" key="11">
    <source>
        <dbReference type="Proteomes" id="UP000245768"/>
    </source>
</evidence>
<dbReference type="SUPFAM" id="SSF52922">
    <property type="entry name" value="TK C-terminal domain-like"/>
    <property type="match status" value="1"/>
</dbReference>
<organism evidence="10 11">
    <name type="scientific">Acaromyces ingoldii</name>
    <dbReference type="NCBI Taxonomy" id="215250"/>
    <lineage>
        <taxon>Eukaryota</taxon>
        <taxon>Fungi</taxon>
        <taxon>Dikarya</taxon>
        <taxon>Basidiomycota</taxon>
        <taxon>Ustilaginomycotina</taxon>
        <taxon>Exobasidiomycetes</taxon>
        <taxon>Exobasidiales</taxon>
        <taxon>Cryptobasidiaceae</taxon>
        <taxon>Acaromyces</taxon>
    </lineage>
</organism>
<feature type="domain" description="Transketolase-like pyrimidine-binding" evidence="9">
    <location>
        <begin position="243"/>
        <end position="426"/>
    </location>
</feature>
<dbReference type="CDD" id="cd07033">
    <property type="entry name" value="TPP_PYR_DXS_TK_like"/>
    <property type="match status" value="1"/>
</dbReference>
<keyword evidence="7" id="KW-0460">Magnesium</keyword>
<dbReference type="STRING" id="215250.A0A316YFE2"/>
<evidence type="ECO:0000256" key="2">
    <source>
        <dbReference type="ARBA" id="ARBA00001946"/>
    </source>
</evidence>
<dbReference type="AlphaFoldDB" id="A0A316YFE2"/>
<evidence type="ECO:0000256" key="3">
    <source>
        <dbReference type="ARBA" id="ARBA00001964"/>
    </source>
</evidence>
<dbReference type="InParanoid" id="A0A316YFE2"/>
<evidence type="ECO:0000256" key="1">
    <source>
        <dbReference type="ARBA" id="ARBA00001941"/>
    </source>
</evidence>
<dbReference type="GO" id="GO:0006098">
    <property type="term" value="P:pentose-phosphate shunt"/>
    <property type="evidence" value="ECO:0007669"/>
    <property type="project" value="TreeGrafter"/>
</dbReference>
<dbReference type="InterPro" id="IPR009014">
    <property type="entry name" value="Transketo_C/PFOR_II"/>
</dbReference>
<evidence type="ECO:0000256" key="5">
    <source>
        <dbReference type="ARBA" id="ARBA00022679"/>
    </source>
</evidence>
<dbReference type="PANTHER" id="PTHR43522:SF6">
    <property type="entry name" value="TRANSKETOLASE-LIKE PYRIMIDINE-BINDING DOMAIN-CONTAINING PROTEIN-RELATED"/>
    <property type="match status" value="1"/>
</dbReference>
<comment type="cofactor">
    <cofactor evidence="3">
        <name>thiamine diphosphate</name>
        <dbReference type="ChEBI" id="CHEBI:58937"/>
    </cofactor>
</comment>
<dbReference type="PANTHER" id="PTHR43522">
    <property type="entry name" value="TRANSKETOLASE"/>
    <property type="match status" value="1"/>
</dbReference>